<dbReference type="InterPro" id="IPR007115">
    <property type="entry name" value="6-PTP_synth/QueD"/>
</dbReference>
<dbReference type="EC" id="4.1.2.50" evidence="1"/>
<dbReference type="InterPro" id="IPR038418">
    <property type="entry name" value="6-PTP_synth/QueD_sf"/>
</dbReference>
<dbReference type="PANTHER" id="PTHR12589">
    <property type="entry name" value="PYRUVOYL TETRAHYDROBIOPTERIN SYNTHASE"/>
    <property type="match status" value="1"/>
</dbReference>
<name>A0A3B0WPQ7_9ZZZZ</name>
<gene>
    <name evidence="1" type="ORF">MNBD_GAMMA11-2464</name>
</gene>
<keyword evidence="1" id="KW-0456">Lyase</keyword>
<dbReference type="NCBIfam" id="TIGR03367">
    <property type="entry name" value="queuosine_QueD"/>
    <property type="match status" value="1"/>
</dbReference>
<evidence type="ECO:0000313" key="1">
    <source>
        <dbReference type="EMBL" id="VAW58018.1"/>
    </source>
</evidence>
<dbReference type="GO" id="GO:0070497">
    <property type="term" value="F:6-carboxytetrahydropterin synthase activity"/>
    <property type="evidence" value="ECO:0007669"/>
    <property type="project" value="UniProtKB-EC"/>
</dbReference>
<sequence length="128" mass="14563">MAAKYTLKIVTDFASAHTLRGYPGACSQMHGHNWKVELEVESTQLNEMGMAIDFKAIKKATIDVCDLLDHRYLNEIEPFTEINPTAENIAAWIYHETAKKLNTNALRVSALTLWETERACVRYSEENT</sequence>
<reference evidence="1" key="1">
    <citation type="submission" date="2018-06" db="EMBL/GenBank/DDBJ databases">
        <authorList>
            <person name="Zhirakovskaya E."/>
        </authorList>
    </citation>
    <scope>NUCLEOTIDE SEQUENCE</scope>
</reference>
<dbReference type="Pfam" id="PF01242">
    <property type="entry name" value="PTPS"/>
    <property type="match status" value="1"/>
</dbReference>
<dbReference type="EMBL" id="UOFG01000010">
    <property type="protein sequence ID" value="VAW58018.1"/>
    <property type="molecule type" value="Genomic_DNA"/>
</dbReference>
<dbReference type="Gene3D" id="3.30.479.10">
    <property type="entry name" value="6-pyruvoyl tetrahydropterin synthase/QueD"/>
    <property type="match status" value="1"/>
</dbReference>
<proteinExistence type="predicted"/>
<organism evidence="1">
    <name type="scientific">hydrothermal vent metagenome</name>
    <dbReference type="NCBI Taxonomy" id="652676"/>
    <lineage>
        <taxon>unclassified sequences</taxon>
        <taxon>metagenomes</taxon>
        <taxon>ecological metagenomes</taxon>
    </lineage>
</organism>
<dbReference type="PIRSF" id="PIRSF006113">
    <property type="entry name" value="PTP_synth"/>
    <property type="match status" value="1"/>
</dbReference>
<protein>
    <submittedName>
        <fullName evidence="1">6-carboxy-5,6,7,8-tetrahydropterin synthase</fullName>
        <ecNumber evidence="1">4.1.2.50</ecNumber>
    </submittedName>
</protein>
<accession>A0A3B0WPQ7</accession>
<dbReference type="AlphaFoldDB" id="A0A3B0WPQ7"/>
<dbReference type="PANTHER" id="PTHR12589:SF8">
    <property type="entry name" value="6-CARBOXY-5,6,7,8-TETRAHYDROPTERIN SYNTHASE"/>
    <property type="match status" value="1"/>
</dbReference>
<dbReference type="SUPFAM" id="SSF55620">
    <property type="entry name" value="Tetrahydrobiopterin biosynthesis enzymes-like"/>
    <property type="match status" value="1"/>
</dbReference>